<dbReference type="PANTHER" id="PTHR43685">
    <property type="entry name" value="GLYCOSYLTRANSFERASE"/>
    <property type="match status" value="1"/>
</dbReference>
<dbReference type="Gene3D" id="3.90.550.10">
    <property type="entry name" value="Spore Coat Polysaccharide Biosynthesis Protein SpsA, Chain A"/>
    <property type="match status" value="1"/>
</dbReference>
<feature type="domain" description="Glycosyltransferase 2-like" evidence="1">
    <location>
        <begin position="404"/>
        <end position="527"/>
    </location>
</feature>
<dbReference type="InterPro" id="IPR050834">
    <property type="entry name" value="Glycosyltransf_2"/>
</dbReference>
<dbReference type="InterPro" id="IPR029044">
    <property type="entry name" value="Nucleotide-diphossugar_trans"/>
</dbReference>
<accession>A0A9D5JYN8</accession>
<dbReference type="PANTHER" id="PTHR43685:SF11">
    <property type="entry name" value="GLYCOSYLTRANSFERASE TAGX-RELATED"/>
    <property type="match status" value="1"/>
</dbReference>
<dbReference type="InterPro" id="IPR001173">
    <property type="entry name" value="Glyco_trans_2-like"/>
</dbReference>
<dbReference type="CDD" id="cd06433">
    <property type="entry name" value="GT_2_WfgS_like"/>
    <property type="match status" value="1"/>
</dbReference>
<sequence>MPPTVFITARFRSGSTLLWNIFRQHPDVAAFYEPLHEKLPQWIASGVPPQSSHDHVDTYFSEYPPLDDLKKQHMSEFGVCRLYLDASDQHPQLRQYIQYLLDLARARHKIPVLQYNRVDFRLPWLKANFPEAILIHLSRSPRDQWCSSIAGYPGDVEQNLETDPYLITTWSRDLCQQFPFLASPYIRHPYQRHYYLWKLSYLAGSQLADVSIAYEDLLTSPEQTITKIFQLLGLESQAYLDQCTAVVVQKPVGKWSAYQSATWFTSLEEECEAMLTRLGVNDQFGTQPLAEIIANSREYQQLLADRSVLVWGIRSAQLAFIDQVCLAEEKEITNRQLEYALEHPLRPFLKHYLPRSLQDAIRWLRRRFQPKLGQLHHHAPIPLKIPAYNTRPIKVSSQRRPVVSIVTPSFNHARFLERTMQSVLGQEYPQVEYIVQDGNSTDETRDILKTYQPQLTHLESCPDTGQANAINRGFRHATGEIMAWLNSDDVLLPGAVCTVVEFFLTHPQVDVVYGHRVIINEADQEIGRWVLPPHDANVLLWADYIPQETLFWRRRIWEKAGGYVDESYQFALDWELLLRFRGAGATFARLPHFLAAFRVHPQQKTSAIFEGTGKQEMHWLRQRYHGREVSDREARQQIRGYLRQHLLCDALYRMGIGKY</sequence>
<protein>
    <submittedName>
        <fullName evidence="2">Glycosyltransferase</fullName>
    </submittedName>
</protein>
<dbReference type="Pfam" id="PF00535">
    <property type="entry name" value="Glycos_transf_2"/>
    <property type="match status" value="1"/>
</dbReference>
<gene>
    <name evidence="2" type="ORF">GF339_18360</name>
</gene>
<dbReference type="EMBL" id="WJJP01000599">
    <property type="protein sequence ID" value="MBD3326553.1"/>
    <property type="molecule type" value="Genomic_DNA"/>
</dbReference>
<name>A0A9D5JYN8_9BACT</name>
<evidence type="ECO:0000313" key="2">
    <source>
        <dbReference type="EMBL" id="MBD3326553.1"/>
    </source>
</evidence>
<organism evidence="2 3">
    <name type="scientific">candidate division KSB3 bacterium</name>
    <dbReference type="NCBI Taxonomy" id="2044937"/>
    <lineage>
        <taxon>Bacteria</taxon>
        <taxon>candidate division KSB3</taxon>
    </lineage>
</organism>
<evidence type="ECO:0000313" key="3">
    <source>
        <dbReference type="Proteomes" id="UP000649604"/>
    </source>
</evidence>
<reference evidence="2" key="1">
    <citation type="submission" date="2019-11" db="EMBL/GenBank/DDBJ databases">
        <title>Microbial mats filling the niche in hypersaline microbial mats.</title>
        <authorList>
            <person name="Wong H.L."/>
            <person name="Macleod F.I."/>
            <person name="White R.A. III"/>
            <person name="Burns B.P."/>
        </authorList>
    </citation>
    <scope>NUCLEOTIDE SEQUENCE</scope>
    <source>
        <strain evidence="2">Rbin_158</strain>
    </source>
</reference>
<comment type="caution">
    <text evidence="2">The sequence shown here is derived from an EMBL/GenBank/DDBJ whole genome shotgun (WGS) entry which is preliminary data.</text>
</comment>
<dbReference type="Proteomes" id="UP000649604">
    <property type="component" value="Unassembled WGS sequence"/>
</dbReference>
<evidence type="ECO:0000259" key="1">
    <source>
        <dbReference type="Pfam" id="PF00535"/>
    </source>
</evidence>
<dbReference type="AlphaFoldDB" id="A0A9D5JYN8"/>
<proteinExistence type="predicted"/>
<dbReference type="InterPro" id="IPR027417">
    <property type="entry name" value="P-loop_NTPase"/>
</dbReference>
<dbReference type="Pfam" id="PF13469">
    <property type="entry name" value="Sulfotransfer_3"/>
    <property type="match status" value="1"/>
</dbReference>
<dbReference type="Gene3D" id="3.40.50.300">
    <property type="entry name" value="P-loop containing nucleotide triphosphate hydrolases"/>
    <property type="match status" value="1"/>
</dbReference>
<dbReference type="SUPFAM" id="SSF53448">
    <property type="entry name" value="Nucleotide-diphospho-sugar transferases"/>
    <property type="match status" value="1"/>
</dbReference>
<dbReference type="SUPFAM" id="SSF52540">
    <property type="entry name" value="P-loop containing nucleoside triphosphate hydrolases"/>
    <property type="match status" value="1"/>
</dbReference>